<comment type="similarity">
    <text evidence="3">Belongs to the methyl-accepting chemotaxis (MCP) protein family.</text>
</comment>
<dbReference type="PANTHER" id="PTHR32089:SF112">
    <property type="entry name" value="LYSOZYME-LIKE PROTEIN-RELATED"/>
    <property type="match status" value="1"/>
</dbReference>
<evidence type="ECO:0000256" key="3">
    <source>
        <dbReference type="ARBA" id="ARBA00029447"/>
    </source>
</evidence>
<keyword evidence="7" id="KW-1185">Reference proteome</keyword>
<name>B3PGZ0_CELJU</name>
<evidence type="ECO:0000259" key="5">
    <source>
        <dbReference type="PROSITE" id="PS50111"/>
    </source>
</evidence>
<evidence type="ECO:0000256" key="4">
    <source>
        <dbReference type="PROSITE-ProRule" id="PRU00284"/>
    </source>
</evidence>
<dbReference type="EMBL" id="CP000934">
    <property type="protein sequence ID" value="ACE85122.1"/>
    <property type="molecule type" value="Genomic_DNA"/>
</dbReference>
<dbReference type="HOGENOM" id="CLU_000445_107_18_6"/>
<organism evidence="6 7">
    <name type="scientific">Cellvibrio japonicus (strain Ueda107)</name>
    <name type="common">Pseudomonas fluorescens subsp. cellulosa</name>
    <dbReference type="NCBI Taxonomy" id="498211"/>
    <lineage>
        <taxon>Bacteria</taxon>
        <taxon>Pseudomonadati</taxon>
        <taxon>Pseudomonadota</taxon>
        <taxon>Gammaproteobacteria</taxon>
        <taxon>Cellvibrionales</taxon>
        <taxon>Cellvibrionaceae</taxon>
        <taxon>Cellvibrio</taxon>
    </lineage>
</organism>
<dbReference type="Pfam" id="PF00015">
    <property type="entry name" value="MCPsignal"/>
    <property type="match status" value="1"/>
</dbReference>
<dbReference type="SMART" id="SM00283">
    <property type="entry name" value="MA"/>
    <property type="match status" value="1"/>
</dbReference>
<dbReference type="GO" id="GO:0006935">
    <property type="term" value="P:chemotaxis"/>
    <property type="evidence" value="ECO:0007669"/>
    <property type="project" value="InterPro"/>
</dbReference>
<evidence type="ECO:0000256" key="2">
    <source>
        <dbReference type="ARBA" id="ARBA00023224"/>
    </source>
</evidence>
<gene>
    <name evidence="6" type="ordered locus">CJA_3584</name>
</gene>
<dbReference type="PRINTS" id="PR00260">
    <property type="entry name" value="CHEMTRNSDUCR"/>
</dbReference>
<reference evidence="6 7" key="1">
    <citation type="journal article" date="2008" name="J. Bacteriol.">
        <title>Insights into plant cell wall degradation from the genome sequence of the soil bacterium Cellvibrio japonicus.</title>
        <authorList>
            <person name="Deboy R.T."/>
            <person name="Mongodin E.F."/>
            <person name="Fouts D.E."/>
            <person name="Tailford L.E."/>
            <person name="Khouri H."/>
            <person name="Emerson J.B."/>
            <person name="Mohamoud Y."/>
            <person name="Watkins K."/>
            <person name="Henrissat B."/>
            <person name="Gilbert H.J."/>
            <person name="Nelson K.E."/>
        </authorList>
    </citation>
    <scope>NUCLEOTIDE SEQUENCE [LARGE SCALE GENOMIC DNA]</scope>
    <source>
        <strain evidence="6 7">Ueda107</strain>
    </source>
</reference>
<evidence type="ECO:0000313" key="7">
    <source>
        <dbReference type="Proteomes" id="UP000001036"/>
    </source>
</evidence>
<dbReference type="STRING" id="498211.CJA_3584"/>
<dbReference type="Gene3D" id="1.10.287.950">
    <property type="entry name" value="Methyl-accepting chemotaxis protein"/>
    <property type="match status" value="1"/>
</dbReference>
<dbReference type="PANTHER" id="PTHR32089">
    <property type="entry name" value="METHYL-ACCEPTING CHEMOTAXIS PROTEIN MCPB"/>
    <property type="match status" value="1"/>
</dbReference>
<dbReference type="GO" id="GO:0007165">
    <property type="term" value="P:signal transduction"/>
    <property type="evidence" value="ECO:0007669"/>
    <property type="project" value="UniProtKB-KW"/>
</dbReference>
<dbReference type="Pfam" id="PF22673">
    <property type="entry name" value="MCP-like_PDC_1"/>
    <property type="match status" value="1"/>
</dbReference>
<dbReference type="InterPro" id="IPR029151">
    <property type="entry name" value="Sensor-like_sf"/>
</dbReference>
<protein>
    <submittedName>
        <fullName evidence="6">Putative methyl-accepting chemotaxis protein</fullName>
    </submittedName>
</protein>
<feature type="domain" description="Methyl-accepting transducer" evidence="5">
    <location>
        <begin position="97"/>
        <end position="334"/>
    </location>
</feature>
<dbReference type="InterPro" id="IPR004089">
    <property type="entry name" value="MCPsignal_dom"/>
</dbReference>
<dbReference type="GO" id="GO:0004888">
    <property type="term" value="F:transmembrane signaling receptor activity"/>
    <property type="evidence" value="ECO:0007669"/>
    <property type="project" value="InterPro"/>
</dbReference>
<dbReference type="PROSITE" id="PS50111">
    <property type="entry name" value="CHEMOTAXIS_TRANSDUC_2"/>
    <property type="match status" value="1"/>
</dbReference>
<comment type="subcellular location">
    <subcellularLocation>
        <location evidence="1">Membrane</location>
    </subcellularLocation>
</comment>
<dbReference type="Proteomes" id="UP000001036">
    <property type="component" value="Chromosome"/>
</dbReference>
<dbReference type="InterPro" id="IPR004090">
    <property type="entry name" value="Chemotax_Me-accpt_rcpt"/>
</dbReference>
<dbReference type="SUPFAM" id="SSF103190">
    <property type="entry name" value="Sensory domain-like"/>
    <property type="match status" value="1"/>
</dbReference>
<dbReference type="CDD" id="cd12914">
    <property type="entry name" value="PDC1_DGC_like"/>
    <property type="match status" value="1"/>
</dbReference>
<evidence type="ECO:0000256" key="1">
    <source>
        <dbReference type="ARBA" id="ARBA00004370"/>
    </source>
</evidence>
<dbReference type="AlphaFoldDB" id="B3PGZ0"/>
<accession>B3PGZ0</accession>
<keyword evidence="2 4" id="KW-0807">Transducer</keyword>
<sequence>MTGFYAKPLILGQSANKCDALHAFWHLLCSIAGDHFENLSMQLLMRRFQRQPSPEQLARVFEHLDLTVRLPTDLTRLPGLEDFIDQLHQRIGTSLEAAVSIAGHAPRLSAIAAETEEYGQRLAQSADMIASASEEVTTTLAAELVPGAAQVAQLAGEVADSLRHCEGDSDLVLTQVNAIHSSEEQVGQEIQLLKTQLEEVTQVIDLIANISRQTNLLALNAAIEAARAGEHGRGFAVVAEEVRRLAGHTTDATDQVSRIIDAFRSNMQRLDDAGQVMHASVDEGRKGMSRVNEGLASARVAMDQLDQRITAMASGTEQIGMAVKGINQDVQTVAQVAAQLKDKATEVSQQSQLVRREGDKLLEGLGGFQLAAHQDVRESVQSLATSAELRASTYRAETAMGQLLDRDPRFELLYLVGRDGVQVSENISARDIHLAYEGSARGRNWSSREWFRRAIEQRQVYMTAVYRSVATDAFCFTLSAPVFDERGELLYVLGADVRLSSLLQQTAPAARPQLQALGTRR</sequence>
<dbReference type="KEGG" id="cja:CJA_3584"/>
<dbReference type="SUPFAM" id="SSF58104">
    <property type="entry name" value="Methyl-accepting chemotaxis protein (MCP) signaling domain"/>
    <property type="match status" value="1"/>
</dbReference>
<dbReference type="eggNOG" id="COG0840">
    <property type="taxonomic scope" value="Bacteria"/>
</dbReference>
<dbReference type="GO" id="GO:0016020">
    <property type="term" value="C:membrane"/>
    <property type="evidence" value="ECO:0007669"/>
    <property type="project" value="UniProtKB-SubCell"/>
</dbReference>
<proteinExistence type="inferred from homology"/>
<dbReference type="Gene3D" id="3.30.450.20">
    <property type="entry name" value="PAS domain"/>
    <property type="match status" value="1"/>
</dbReference>
<evidence type="ECO:0000313" key="6">
    <source>
        <dbReference type="EMBL" id="ACE85122.1"/>
    </source>
</evidence>